<dbReference type="AlphaFoldDB" id="A0A5K3G276"/>
<reference evidence="1" key="1">
    <citation type="submission" date="2019-11" db="UniProtKB">
        <authorList>
            <consortium name="WormBaseParasite"/>
        </authorList>
    </citation>
    <scope>IDENTIFICATION</scope>
</reference>
<protein>
    <submittedName>
        <fullName evidence="1">Ovule protein</fullName>
    </submittedName>
</protein>
<organism evidence="1">
    <name type="scientific">Mesocestoides corti</name>
    <name type="common">Flatworm</name>
    <dbReference type="NCBI Taxonomy" id="53468"/>
    <lineage>
        <taxon>Eukaryota</taxon>
        <taxon>Metazoa</taxon>
        <taxon>Spiralia</taxon>
        <taxon>Lophotrochozoa</taxon>
        <taxon>Platyhelminthes</taxon>
        <taxon>Cestoda</taxon>
        <taxon>Eucestoda</taxon>
        <taxon>Cyclophyllidea</taxon>
        <taxon>Mesocestoididae</taxon>
        <taxon>Mesocestoides</taxon>
    </lineage>
</organism>
<sequence>FLTRKCPTTVEYPSPDRKKTGTTEQALSTNHETEPFVRCCSSEPFKRSASLFPIRVCLWLAAYLSHMPFEGKGTNNWVKPAKWPTCMRPCMSLHRPSKISYEIEVVVSLTLRMIVLHEVVSNLVAFE</sequence>
<evidence type="ECO:0000313" key="1">
    <source>
        <dbReference type="WBParaSite" id="MCU_012223-RA"/>
    </source>
</evidence>
<accession>A0A5K3G276</accession>
<name>A0A5K3G276_MESCO</name>
<proteinExistence type="predicted"/>
<dbReference type="WBParaSite" id="MCU_012223-RA">
    <property type="protein sequence ID" value="MCU_012223-RA"/>
    <property type="gene ID" value="MCU_012223"/>
</dbReference>